<dbReference type="PANTHER" id="PTHR24567">
    <property type="entry name" value="CRP FAMILY TRANSCRIPTIONAL REGULATORY PROTEIN"/>
    <property type="match status" value="1"/>
</dbReference>
<accession>A0A2N7TIY5</accession>
<dbReference type="GO" id="GO:0003700">
    <property type="term" value="F:DNA-binding transcription factor activity"/>
    <property type="evidence" value="ECO:0007669"/>
    <property type="project" value="TreeGrafter"/>
</dbReference>
<feature type="domain" description="HTH crp-type" evidence="6">
    <location>
        <begin position="188"/>
        <end position="261"/>
    </location>
</feature>
<evidence type="ECO:0000313" key="8">
    <source>
        <dbReference type="Proteomes" id="UP000235346"/>
    </source>
</evidence>
<dbReference type="PRINTS" id="PR00034">
    <property type="entry name" value="HTHCRP"/>
</dbReference>
<dbReference type="SUPFAM" id="SSF51206">
    <property type="entry name" value="cAMP-binding domain-like"/>
    <property type="match status" value="1"/>
</dbReference>
<dbReference type="Pfam" id="PF13545">
    <property type="entry name" value="HTH_Crp_2"/>
    <property type="match status" value="1"/>
</dbReference>
<dbReference type="InterPro" id="IPR012318">
    <property type="entry name" value="HTH_CRP"/>
</dbReference>
<keyword evidence="3" id="KW-0804">Transcription</keyword>
<dbReference type="Gene3D" id="2.60.120.10">
    <property type="entry name" value="Jelly Rolls"/>
    <property type="match status" value="1"/>
</dbReference>
<keyword evidence="1" id="KW-0805">Transcription regulation</keyword>
<evidence type="ECO:0000256" key="1">
    <source>
        <dbReference type="ARBA" id="ARBA00023015"/>
    </source>
</evidence>
<protein>
    <submittedName>
        <fullName evidence="7">Crp/Fnr family transcriptional regulator</fullName>
    </submittedName>
</protein>
<dbReference type="InterPro" id="IPR036390">
    <property type="entry name" value="WH_DNA-bd_sf"/>
</dbReference>
<keyword evidence="2" id="KW-0238">DNA-binding</keyword>
<dbReference type="Gene3D" id="1.10.10.10">
    <property type="entry name" value="Winged helix-like DNA-binding domain superfamily/Winged helix DNA-binding domain"/>
    <property type="match status" value="1"/>
</dbReference>
<dbReference type="InterPro" id="IPR050397">
    <property type="entry name" value="Env_Response_Regulators"/>
</dbReference>
<dbReference type="OrthoDB" id="7643467at2"/>
<evidence type="ECO:0000259" key="5">
    <source>
        <dbReference type="PROSITE" id="PS50042"/>
    </source>
</evidence>
<feature type="region of interest" description="Disordered" evidence="4">
    <location>
        <begin position="1"/>
        <end position="20"/>
    </location>
</feature>
<evidence type="ECO:0000256" key="4">
    <source>
        <dbReference type="SAM" id="MobiDB-lite"/>
    </source>
</evidence>
<evidence type="ECO:0000256" key="2">
    <source>
        <dbReference type="ARBA" id="ARBA00023125"/>
    </source>
</evidence>
<dbReference type="PROSITE" id="PS50042">
    <property type="entry name" value="CNMP_BINDING_3"/>
    <property type="match status" value="1"/>
</dbReference>
<keyword evidence="8" id="KW-1185">Reference proteome</keyword>
<dbReference type="FunFam" id="1.10.10.10:FF:000028">
    <property type="entry name" value="Fumarate/nitrate reduction transcriptional regulator Fnr"/>
    <property type="match status" value="1"/>
</dbReference>
<reference evidence="7 8" key="1">
    <citation type="submission" date="2018-01" db="EMBL/GenBank/DDBJ databases">
        <title>Halomonas endophytica sp. nov., isolated from storage liquid in the stems of Populus euphratica.</title>
        <authorList>
            <person name="Chen C."/>
        </authorList>
    </citation>
    <scope>NUCLEOTIDE SEQUENCE [LARGE SCALE GENOMIC DNA]</scope>
    <source>
        <strain evidence="7 8">DSM 26881</strain>
    </source>
</reference>
<dbReference type="PANTHER" id="PTHR24567:SF75">
    <property type="entry name" value="FUMARATE AND NITRATE REDUCTION REGULATORY PROTEIN"/>
    <property type="match status" value="1"/>
</dbReference>
<name>A0A2N7TIY5_9GAMM</name>
<dbReference type="SMART" id="SM00100">
    <property type="entry name" value="cNMP"/>
    <property type="match status" value="1"/>
</dbReference>
<proteinExistence type="predicted"/>
<dbReference type="Pfam" id="PF00027">
    <property type="entry name" value="cNMP_binding"/>
    <property type="match status" value="1"/>
</dbReference>
<dbReference type="CDD" id="cd00038">
    <property type="entry name" value="CAP_ED"/>
    <property type="match status" value="1"/>
</dbReference>
<dbReference type="InterPro" id="IPR000595">
    <property type="entry name" value="cNMP-bd_dom"/>
</dbReference>
<dbReference type="AlphaFoldDB" id="A0A2N7TIY5"/>
<evidence type="ECO:0000256" key="3">
    <source>
        <dbReference type="ARBA" id="ARBA00023163"/>
    </source>
</evidence>
<dbReference type="InterPro" id="IPR018490">
    <property type="entry name" value="cNMP-bd_dom_sf"/>
</dbReference>
<dbReference type="EMBL" id="PNRE01000073">
    <property type="protein sequence ID" value="PMR68141.1"/>
    <property type="molecule type" value="Genomic_DNA"/>
</dbReference>
<comment type="caution">
    <text evidence="7">The sequence shown here is derived from an EMBL/GenBank/DDBJ whole genome shotgun (WGS) entry which is preliminary data.</text>
</comment>
<dbReference type="InterPro" id="IPR036388">
    <property type="entry name" value="WH-like_DNA-bd_sf"/>
</dbReference>
<dbReference type="SMART" id="SM00419">
    <property type="entry name" value="HTH_CRP"/>
    <property type="match status" value="1"/>
</dbReference>
<evidence type="ECO:0000313" key="7">
    <source>
        <dbReference type="EMBL" id="PMR68141.1"/>
    </source>
</evidence>
<sequence length="277" mass="31165">MTALALPGSHTQDNGVTPNEFREGEAMTSRNKVLHFAGRRAVDCLSCRSSPFCFTGRLPVDEVPELGDIMRRRATLDKGDLLIAQGSPFTSLFVVRSGSLKQVTTTASDEYLVTALFLPGELIGLDAIGEGRYPGSVVSLETATVCELPFTEFSELGTRVPELRRRFLCHLSQELGSERLWMRLLLRRTSEVRLAHFLVAMSEHFRRRGYSPHRFRLAMSRGDIANYLGLTMETVSRTLVRYREQELLATRGQEFHILDMPRLERLAETSGRRSSVG</sequence>
<dbReference type="SUPFAM" id="SSF46785">
    <property type="entry name" value="Winged helix' DNA-binding domain"/>
    <property type="match status" value="1"/>
</dbReference>
<dbReference type="PROSITE" id="PS51063">
    <property type="entry name" value="HTH_CRP_2"/>
    <property type="match status" value="1"/>
</dbReference>
<dbReference type="InterPro" id="IPR014710">
    <property type="entry name" value="RmlC-like_jellyroll"/>
</dbReference>
<dbReference type="CDD" id="cd00092">
    <property type="entry name" value="HTH_CRP"/>
    <property type="match status" value="1"/>
</dbReference>
<organism evidence="7 8">
    <name type="scientific">Halomonas heilongjiangensis</name>
    <dbReference type="NCBI Taxonomy" id="1387883"/>
    <lineage>
        <taxon>Bacteria</taxon>
        <taxon>Pseudomonadati</taxon>
        <taxon>Pseudomonadota</taxon>
        <taxon>Gammaproteobacteria</taxon>
        <taxon>Oceanospirillales</taxon>
        <taxon>Halomonadaceae</taxon>
        <taxon>Halomonas</taxon>
    </lineage>
</organism>
<feature type="domain" description="Cyclic nucleotide-binding" evidence="5">
    <location>
        <begin position="54"/>
        <end position="174"/>
    </location>
</feature>
<dbReference type="Proteomes" id="UP000235346">
    <property type="component" value="Unassembled WGS sequence"/>
</dbReference>
<dbReference type="GO" id="GO:0005829">
    <property type="term" value="C:cytosol"/>
    <property type="evidence" value="ECO:0007669"/>
    <property type="project" value="TreeGrafter"/>
</dbReference>
<evidence type="ECO:0000259" key="6">
    <source>
        <dbReference type="PROSITE" id="PS51063"/>
    </source>
</evidence>
<dbReference type="GO" id="GO:0003677">
    <property type="term" value="F:DNA binding"/>
    <property type="evidence" value="ECO:0007669"/>
    <property type="project" value="UniProtKB-KW"/>
</dbReference>
<gene>
    <name evidence="7" type="ORF">C1H66_16090</name>
</gene>